<organism evidence="6 7">
    <name type="scientific">Solanum bulbocastanum</name>
    <name type="common">Wild potato</name>
    <dbReference type="NCBI Taxonomy" id="147425"/>
    <lineage>
        <taxon>Eukaryota</taxon>
        <taxon>Viridiplantae</taxon>
        <taxon>Streptophyta</taxon>
        <taxon>Embryophyta</taxon>
        <taxon>Tracheophyta</taxon>
        <taxon>Spermatophyta</taxon>
        <taxon>Magnoliopsida</taxon>
        <taxon>eudicotyledons</taxon>
        <taxon>Gunneridae</taxon>
        <taxon>Pentapetalae</taxon>
        <taxon>asterids</taxon>
        <taxon>lamiids</taxon>
        <taxon>Solanales</taxon>
        <taxon>Solanaceae</taxon>
        <taxon>Solanoideae</taxon>
        <taxon>Solaneae</taxon>
        <taxon>Solanum</taxon>
    </lineage>
</organism>
<evidence type="ECO:0000256" key="4">
    <source>
        <dbReference type="ARBA" id="ARBA00022989"/>
    </source>
</evidence>
<dbReference type="PANTHER" id="PTHR24298:SF920">
    <property type="entry name" value="CYTOCHROME P450 89A2-LIKE"/>
    <property type="match status" value="1"/>
</dbReference>
<comment type="subcellular location">
    <subcellularLocation>
        <location evidence="1">Membrane</location>
        <topology evidence="1">Single-pass membrane protein</topology>
    </subcellularLocation>
</comment>
<comment type="caution">
    <text evidence="6">The sequence shown here is derived from an EMBL/GenBank/DDBJ whole genome shotgun (WGS) entry which is preliminary data.</text>
</comment>
<evidence type="ECO:0000256" key="2">
    <source>
        <dbReference type="ARBA" id="ARBA00022692"/>
    </source>
</evidence>
<keyword evidence="2" id="KW-0812">Transmembrane</keyword>
<evidence type="ECO:0000313" key="6">
    <source>
        <dbReference type="EMBL" id="KAK6791603.1"/>
    </source>
</evidence>
<dbReference type="InterPro" id="IPR001128">
    <property type="entry name" value="Cyt_P450"/>
</dbReference>
<keyword evidence="7" id="KW-1185">Reference proteome</keyword>
<dbReference type="PANTHER" id="PTHR24298">
    <property type="entry name" value="FLAVONOID 3'-MONOOXYGENASE-RELATED"/>
    <property type="match status" value="1"/>
</dbReference>
<name>A0AAN8TV89_SOLBU</name>
<evidence type="ECO:0000256" key="3">
    <source>
        <dbReference type="ARBA" id="ARBA00022723"/>
    </source>
</evidence>
<dbReference type="AlphaFoldDB" id="A0AAN8TV89"/>
<dbReference type="GO" id="GO:0005506">
    <property type="term" value="F:iron ion binding"/>
    <property type="evidence" value="ECO:0007669"/>
    <property type="project" value="InterPro"/>
</dbReference>
<dbReference type="GO" id="GO:0016709">
    <property type="term" value="F:oxidoreductase activity, acting on paired donors, with incorporation or reduction of molecular oxygen, NAD(P)H as one donor, and incorporation of one atom of oxygen"/>
    <property type="evidence" value="ECO:0007669"/>
    <property type="project" value="TreeGrafter"/>
</dbReference>
<reference evidence="6 7" key="1">
    <citation type="submission" date="2024-02" db="EMBL/GenBank/DDBJ databases">
        <title>de novo genome assembly of Solanum bulbocastanum strain 11H21.</title>
        <authorList>
            <person name="Hosaka A.J."/>
        </authorList>
    </citation>
    <scope>NUCLEOTIDE SEQUENCE [LARGE SCALE GENOMIC DNA]</scope>
    <source>
        <tissue evidence="6">Young leaves</tissue>
    </source>
</reference>
<dbReference type="InterPro" id="IPR051103">
    <property type="entry name" value="Plant_metabolite_P450s"/>
</dbReference>
<accession>A0AAN8TV89</accession>
<keyword evidence="4" id="KW-1133">Transmembrane helix</keyword>
<dbReference type="Proteomes" id="UP001371456">
    <property type="component" value="Unassembled WGS sequence"/>
</dbReference>
<protein>
    <submittedName>
        <fullName evidence="6">Uncharacterized protein</fullName>
    </submittedName>
</protein>
<sequence length="138" mass="16601">MAYLVKYHVIEEKLYEEIVRAEENYNKSIIKGLMKFSYLKAMILESLRRHPPSNFLLAHRVIEEMELNGYTLQKSAIFFFMAREMGLDPNVWENLMEFKPERFLLDHETFDITRSREIKMILFGVGEYARDMIYLCFI</sequence>
<gene>
    <name evidence="6" type="ORF">RDI58_010684</name>
</gene>
<dbReference type="InterPro" id="IPR036396">
    <property type="entry name" value="Cyt_P450_sf"/>
</dbReference>
<dbReference type="GO" id="GO:0020037">
    <property type="term" value="F:heme binding"/>
    <property type="evidence" value="ECO:0007669"/>
    <property type="project" value="InterPro"/>
</dbReference>
<dbReference type="EMBL" id="JBANQN010000004">
    <property type="protein sequence ID" value="KAK6791603.1"/>
    <property type="molecule type" value="Genomic_DNA"/>
</dbReference>
<keyword evidence="3" id="KW-0479">Metal-binding</keyword>
<evidence type="ECO:0000256" key="5">
    <source>
        <dbReference type="ARBA" id="ARBA00023136"/>
    </source>
</evidence>
<dbReference type="Gene3D" id="1.10.630.10">
    <property type="entry name" value="Cytochrome P450"/>
    <property type="match status" value="1"/>
</dbReference>
<evidence type="ECO:0000256" key="1">
    <source>
        <dbReference type="ARBA" id="ARBA00004167"/>
    </source>
</evidence>
<dbReference type="GO" id="GO:0016020">
    <property type="term" value="C:membrane"/>
    <property type="evidence" value="ECO:0007669"/>
    <property type="project" value="UniProtKB-SubCell"/>
</dbReference>
<keyword evidence="5" id="KW-0472">Membrane</keyword>
<dbReference type="SUPFAM" id="SSF48264">
    <property type="entry name" value="Cytochrome P450"/>
    <property type="match status" value="1"/>
</dbReference>
<proteinExistence type="predicted"/>
<dbReference type="Pfam" id="PF00067">
    <property type="entry name" value="p450"/>
    <property type="match status" value="1"/>
</dbReference>
<evidence type="ECO:0000313" key="7">
    <source>
        <dbReference type="Proteomes" id="UP001371456"/>
    </source>
</evidence>